<keyword evidence="8" id="KW-1185">Reference proteome</keyword>
<dbReference type="PANTHER" id="PTHR47069:SF1">
    <property type="entry name" value="OS03G0580500 PROTEIN"/>
    <property type="match status" value="1"/>
</dbReference>
<reference evidence="7 8" key="1">
    <citation type="submission" date="2024-02" db="EMBL/GenBank/DDBJ databases">
        <title>High-quality chromosome-scale genome assembly of Pensacola bahiagrass (Paspalum notatum Flugge var. saurae).</title>
        <authorList>
            <person name="Vega J.M."/>
            <person name="Podio M."/>
            <person name="Orjuela J."/>
            <person name="Siena L.A."/>
            <person name="Pessino S.C."/>
            <person name="Combes M.C."/>
            <person name="Mariac C."/>
            <person name="Albertini E."/>
            <person name="Pupilli F."/>
            <person name="Ortiz J.P.A."/>
            <person name="Leblanc O."/>
        </authorList>
    </citation>
    <scope>NUCLEOTIDE SEQUENCE [LARGE SCALE GENOMIC DNA]</scope>
    <source>
        <strain evidence="7">R1</strain>
        <tissue evidence="7">Leaf</tissue>
    </source>
</reference>
<dbReference type="AlphaFoldDB" id="A0AAQ3V0L2"/>
<dbReference type="EMBL" id="CP144754">
    <property type="protein sequence ID" value="WVZ98679.1"/>
    <property type="molecule type" value="Genomic_DNA"/>
</dbReference>
<dbReference type="InterPro" id="IPR024752">
    <property type="entry name" value="Myb/SANT-like_dom"/>
</dbReference>
<dbReference type="InterPro" id="IPR058353">
    <property type="entry name" value="DUF8040"/>
</dbReference>
<evidence type="ECO:0000259" key="5">
    <source>
        <dbReference type="Pfam" id="PF13359"/>
    </source>
</evidence>
<proteinExistence type="predicted"/>
<name>A0AAQ3V0L2_PASNO</name>
<feature type="compositionally biased region" description="Basic and acidic residues" evidence="3">
    <location>
        <begin position="302"/>
        <end position="311"/>
    </location>
</feature>
<comment type="cofactor">
    <cofactor evidence="1">
        <name>a divalent metal cation</name>
        <dbReference type="ChEBI" id="CHEBI:60240"/>
    </cofactor>
</comment>
<dbReference type="Pfam" id="PF12776">
    <property type="entry name" value="Myb_DNA-bind_3"/>
    <property type="match status" value="1"/>
</dbReference>
<gene>
    <name evidence="7" type="ORF">U9M48_044085</name>
</gene>
<evidence type="ECO:0000313" key="7">
    <source>
        <dbReference type="EMBL" id="WVZ98679.1"/>
    </source>
</evidence>
<evidence type="ECO:0000256" key="1">
    <source>
        <dbReference type="ARBA" id="ARBA00001968"/>
    </source>
</evidence>
<accession>A0AAQ3V0L2</accession>
<feature type="domain" description="DDE Tnp4" evidence="5">
    <location>
        <begin position="588"/>
        <end position="750"/>
    </location>
</feature>
<dbReference type="Pfam" id="PF26138">
    <property type="entry name" value="DUF8040"/>
    <property type="match status" value="1"/>
</dbReference>
<feature type="domain" description="Myb/SANT-like" evidence="4">
    <location>
        <begin position="144"/>
        <end position="238"/>
    </location>
</feature>
<sequence>GEDLLSPAFAPENYPPATGYGGENNVSVFFSFLPSDHSPPRHTRILYARPRPARWLGFPRPPPPLVAQRTCRAPPLSYRPSPLLVSQPATRLQGRPAEPARLRPAAAARCSPAGRRPWLLSVVSIHRPKVPCFSSSSMGDKADWSDGFVNHLLDACKEEIKAGNRPMGLFTTTGWKNVVSKFAQKSGDNRTKKQLKNKLDGLKKEYSTFMEFKNCATGLGWDEAKQTIVCSQEWWDEHLARCNNKEKGIKCSHVKFRKQGPKFLDDLHIIFDKAYVSGASASCPGNISSDEEGDEDVAEVPKPVEKPEKSGKNKRKGLSSAARDNDDKSPFSRMYKSTCEKIEAAAERIYTSVEASSASPANAVPTIKEVMKMVKQCGVQEGTALMHTATSLIVKPEFREVFSSLETNEGRLDLIEREHDKPKGGQNSLLMLAELAQHAAVMGEMGKLYTERYLQKSAYREARETGIQWVMSCLDKPRYFYKMFRMSPEIFWALHDLLVTNYGLTSTKKVSSIESLAMFLWIVGGPQSFAQAENRFTRSLWTVHKKFHKVLKLAKDNIAPRDPTFSTVHERLREDRFWPYFKDAIGALDGSHIKVVVPLDETISHTCRHGYTSQNVLAICDFDMRFTFAVTGWPGSAHDSRILSHALANFSSFPMPPKGKYYLVDSGYANRVGYLAPYKGTTYHIPEFRHRSGPPQGKYEMFNFLHSSLRNVIERSFGVLKQKWRILKDMPSFSPSTQKRIIMACLALHNFIRDSKLRDKEFDRCDANEDYLLDSATEEEEESLDVENDDTMNDIRARIADALII</sequence>
<organism evidence="7 8">
    <name type="scientific">Paspalum notatum var. saurae</name>
    <dbReference type="NCBI Taxonomy" id="547442"/>
    <lineage>
        <taxon>Eukaryota</taxon>
        <taxon>Viridiplantae</taxon>
        <taxon>Streptophyta</taxon>
        <taxon>Embryophyta</taxon>
        <taxon>Tracheophyta</taxon>
        <taxon>Spermatophyta</taxon>
        <taxon>Magnoliopsida</taxon>
        <taxon>Liliopsida</taxon>
        <taxon>Poales</taxon>
        <taxon>Poaceae</taxon>
        <taxon>PACMAD clade</taxon>
        <taxon>Panicoideae</taxon>
        <taxon>Andropogonodae</taxon>
        <taxon>Paspaleae</taxon>
        <taxon>Paspalinae</taxon>
        <taxon>Paspalum</taxon>
    </lineage>
</organism>
<evidence type="ECO:0000256" key="2">
    <source>
        <dbReference type="ARBA" id="ARBA00022723"/>
    </source>
</evidence>
<feature type="compositionally biased region" description="Acidic residues" evidence="3">
    <location>
        <begin position="289"/>
        <end position="298"/>
    </location>
</feature>
<evidence type="ECO:0000259" key="4">
    <source>
        <dbReference type="Pfam" id="PF12776"/>
    </source>
</evidence>
<evidence type="ECO:0000259" key="6">
    <source>
        <dbReference type="Pfam" id="PF26138"/>
    </source>
</evidence>
<dbReference type="Proteomes" id="UP001341281">
    <property type="component" value="Chromosome 10"/>
</dbReference>
<feature type="domain" description="DUF8040" evidence="6">
    <location>
        <begin position="464"/>
        <end position="552"/>
    </location>
</feature>
<keyword evidence="2" id="KW-0479">Metal-binding</keyword>
<evidence type="ECO:0008006" key="9">
    <source>
        <dbReference type="Google" id="ProtNLM"/>
    </source>
</evidence>
<dbReference type="GO" id="GO:0046872">
    <property type="term" value="F:metal ion binding"/>
    <property type="evidence" value="ECO:0007669"/>
    <property type="project" value="UniProtKB-KW"/>
</dbReference>
<protein>
    <recommendedName>
        <fullName evidence="9">Myb/SANT-like domain-containing protein</fullName>
    </recommendedName>
</protein>
<evidence type="ECO:0000313" key="8">
    <source>
        <dbReference type="Proteomes" id="UP001341281"/>
    </source>
</evidence>
<feature type="non-terminal residue" evidence="7">
    <location>
        <position position="805"/>
    </location>
</feature>
<dbReference type="PANTHER" id="PTHR47069">
    <property type="match status" value="1"/>
</dbReference>
<dbReference type="InterPro" id="IPR027806">
    <property type="entry name" value="HARBI1_dom"/>
</dbReference>
<evidence type="ECO:0000256" key="3">
    <source>
        <dbReference type="SAM" id="MobiDB-lite"/>
    </source>
</evidence>
<dbReference type="Pfam" id="PF13359">
    <property type="entry name" value="DDE_Tnp_4"/>
    <property type="match status" value="1"/>
</dbReference>
<feature type="region of interest" description="Disordered" evidence="3">
    <location>
        <begin position="286"/>
        <end position="333"/>
    </location>
</feature>